<proteinExistence type="predicted"/>
<name>A0A1M6QZL4_9FLAO</name>
<sequence>MISSKNDPDYIFEEYKGYTIASHKENVVGKDIDNVIIVYKSDEFPNNGFIIGLDDSKLSGRRKSVPNNIDDAKAYIDWSIKLREEKTKNVKPDIPKPQRTKGRKI</sequence>
<reference evidence="2" key="1">
    <citation type="submission" date="2016-11" db="EMBL/GenBank/DDBJ databases">
        <authorList>
            <person name="Varghese N."/>
            <person name="Submissions S."/>
        </authorList>
    </citation>
    <scope>NUCLEOTIDE SEQUENCE [LARGE SCALE GENOMIC DNA]</scope>
    <source>
        <strain evidence="2">DSM 18016</strain>
    </source>
</reference>
<organism evidence="1 2">
    <name type="scientific">Epilithonimonas mollis</name>
    <dbReference type="NCBI Taxonomy" id="216903"/>
    <lineage>
        <taxon>Bacteria</taxon>
        <taxon>Pseudomonadati</taxon>
        <taxon>Bacteroidota</taxon>
        <taxon>Flavobacteriia</taxon>
        <taxon>Flavobacteriales</taxon>
        <taxon>Weeksellaceae</taxon>
        <taxon>Chryseobacterium group</taxon>
        <taxon>Epilithonimonas</taxon>
    </lineage>
</organism>
<gene>
    <name evidence="1" type="ORF">SAMN05444371_1602</name>
</gene>
<dbReference type="STRING" id="216903.SAMN05444371_1602"/>
<dbReference type="RefSeq" id="WP_072997289.1">
    <property type="nucleotide sequence ID" value="NZ_FRAM01000002.1"/>
</dbReference>
<protein>
    <submittedName>
        <fullName evidence="1">Uncharacterized protein</fullName>
    </submittedName>
</protein>
<accession>A0A1M6QZL4</accession>
<dbReference type="EMBL" id="FRAM01000002">
    <property type="protein sequence ID" value="SHK25613.1"/>
    <property type="molecule type" value="Genomic_DNA"/>
</dbReference>
<dbReference type="AlphaFoldDB" id="A0A1M6QZL4"/>
<dbReference type="Proteomes" id="UP000184498">
    <property type="component" value="Unassembled WGS sequence"/>
</dbReference>
<dbReference type="OrthoDB" id="771660at2"/>
<keyword evidence="2" id="KW-1185">Reference proteome</keyword>
<evidence type="ECO:0000313" key="2">
    <source>
        <dbReference type="Proteomes" id="UP000184498"/>
    </source>
</evidence>
<evidence type="ECO:0000313" key="1">
    <source>
        <dbReference type="EMBL" id="SHK25613.1"/>
    </source>
</evidence>